<dbReference type="Proteomes" id="UP001446205">
    <property type="component" value="Unassembled WGS sequence"/>
</dbReference>
<keyword evidence="6 7" id="KW-0472">Membrane</keyword>
<evidence type="ECO:0000256" key="4">
    <source>
        <dbReference type="ARBA" id="ARBA00022692"/>
    </source>
</evidence>
<evidence type="ECO:0000256" key="5">
    <source>
        <dbReference type="ARBA" id="ARBA00022989"/>
    </source>
</evidence>
<evidence type="ECO:0000256" key="6">
    <source>
        <dbReference type="ARBA" id="ARBA00023136"/>
    </source>
</evidence>
<dbReference type="PANTHER" id="PTHR33452:SF1">
    <property type="entry name" value="INNER MEMBRANE PROTEIN YPHA-RELATED"/>
    <property type="match status" value="1"/>
</dbReference>
<evidence type="ECO:0000256" key="7">
    <source>
        <dbReference type="SAM" id="Phobius"/>
    </source>
</evidence>
<evidence type="ECO:0000313" key="8">
    <source>
        <dbReference type="EMBL" id="MEK8090645.1"/>
    </source>
</evidence>
<dbReference type="RefSeq" id="WP_341371700.1">
    <property type="nucleotide sequence ID" value="NZ_JBBPCO010000014.1"/>
</dbReference>
<dbReference type="Pfam" id="PF07681">
    <property type="entry name" value="DoxX"/>
    <property type="match status" value="1"/>
</dbReference>
<sequence length="140" mass="15547">MEALKSFAPLLGRFLIVAVFLVSGMYKLGNFEQTAAVMANQNLPMADTLLVLSIFIELGGALMILFGWHARLGAFGLLLWLIPVTLTFHAFWQVPPEQMQMQMNAFMKNVAIMGALILIMLHGAGRFSVDCMARRMRAQA</sequence>
<organism evidence="8 9">
    <name type="scientific">Thermithiobacillus plumbiphilus</name>
    <dbReference type="NCBI Taxonomy" id="1729899"/>
    <lineage>
        <taxon>Bacteria</taxon>
        <taxon>Pseudomonadati</taxon>
        <taxon>Pseudomonadota</taxon>
        <taxon>Acidithiobacillia</taxon>
        <taxon>Acidithiobacillales</taxon>
        <taxon>Thermithiobacillaceae</taxon>
        <taxon>Thermithiobacillus</taxon>
    </lineage>
</organism>
<protein>
    <submittedName>
        <fullName evidence="8">DoxX family protein</fullName>
    </submittedName>
</protein>
<dbReference type="InterPro" id="IPR032808">
    <property type="entry name" value="DoxX"/>
</dbReference>
<feature type="transmembrane region" description="Helical" evidence="7">
    <location>
        <begin position="75"/>
        <end position="94"/>
    </location>
</feature>
<evidence type="ECO:0000256" key="2">
    <source>
        <dbReference type="ARBA" id="ARBA00006679"/>
    </source>
</evidence>
<feature type="transmembrane region" description="Helical" evidence="7">
    <location>
        <begin position="7"/>
        <end position="28"/>
    </location>
</feature>
<gene>
    <name evidence="8" type="ORF">WOB96_12865</name>
</gene>
<accession>A0ABU9DD45</accession>
<dbReference type="PANTHER" id="PTHR33452">
    <property type="entry name" value="OXIDOREDUCTASE CATD-RELATED"/>
    <property type="match status" value="1"/>
</dbReference>
<reference evidence="8 9" key="1">
    <citation type="submission" date="2024-04" db="EMBL/GenBank/DDBJ databases">
        <authorList>
            <person name="Abashina T."/>
            <person name="Shaikin A."/>
        </authorList>
    </citation>
    <scope>NUCLEOTIDE SEQUENCE [LARGE SCALE GENOMIC DNA]</scope>
    <source>
        <strain evidence="8 9">AAFK</strain>
    </source>
</reference>
<keyword evidence="4 7" id="KW-0812">Transmembrane</keyword>
<proteinExistence type="inferred from homology"/>
<evidence type="ECO:0000256" key="3">
    <source>
        <dbReference type="ARBA" id="ARBA00022475"/>
    </source>
</evidence>
<comment type="subcellular location">
    <subcellularLocation>
        <location evidence="1">Cell membrane</location>
        <topology evidence="1">Multi-pass membrane protein</topology>
    </subcellularLocation>
</comment>
<comment type="caution">
    <text evidence="8">The sequence shown here is derived from an EMBL/GenBank/DDBJ whole genome shotgun (WGS) entry which is preliminary data.</text>
</comment>
<keyword evidence="3" id="KW-1003">Cell membrane</keyword>
<dbReference type="EMBL" id="JBBPCO010000014">
    <property type="protein sequence ID" value="MEK8090645.1"/>
    <property type="molecule type" value="Genomic_DNA"/>
</dbReference>
<dbReference type="InterPro" id="IPR051907">
    <property type="entry name" value="DoxX-like_oxidoreductase"/>
</dbReference>
<comment type="similarity">
    <text evidence="2">Belongs to the DoxX family.</text>
</comment>
<keyword evidence="9" id="KW-1185">Reference proteome</keyword>
<feature type="transmembrane region" description="Helical" evidence="7">
    <location>
        <begin position="106"/>
        <end position="129"/>
    </location>
</feature>
<keyword evidence="5 7" id="KW-1133">Transmembrane helix</keyword>
<evidence type="ECO:0000313" key="9">
    <source>
        <dbReference type="Proteomes" id="UP001446205"/>
    </source>
</evidence>
<name>A0ABU9DD45_9PROT</name>
<feature type="transmembrane region" description="Helical" evidence="7">
    <location>
        <begin position="48"/>
        <end position="68"/>
    </location>
</feature>
<evidence type="ECO:0000256" key="1">
    <source>
        <dbReference type="ARBA" id="ARBA00004651"/>
    </source>
</evidence>